<accession>A0AAW4GC81</accession>
<dbReference type="EMBL" id="JAFFGU010000031">
    <property type="protein sequence ID" value="MBM7280647.1"/>
    <property type="molecule type" value="Genomic_DNA"/>
</dbReference>
<protein>
    <submittedName>
        <fullName evidence="2">SIR2 family protein</fullName>
    </submittedName>
</protein>
<dbReference type="InterPro" id="IPR029035">
    <property type="entry name" value="DHS-like_NAD/FAD-binding_dom"/>
</dbReference>
<name>A0AAW4GC81_GORRU</name>
<sequence length="598" mass="66227">MIRPLSSATMLATSMQAQAGVYAVLLGSGVSTGAGILTGWGVVAELVRRLAVADSPGDEDSLRAAEADPEAWWQARSPEPLGYSSLLKSLSPTSATRQGLLADFFEPTPEDRENGVKIPSAAHLALAELVKRGAVRVILTTNFDRLMEQALDTVGVSPQVIARPEAVKGMTPLTHAPATLIKLHGDYKDLESRNTPEELERYPAEWKTLLGQILDEYGLVVAGWSAEWDTALVRLIEESPSRRYPLFWDSRSSKGDVAQRLLTTRRGQIITAPGADELFSDLLASVEALDRLMEPPLTTAMAVARLKRYLPEPARRIDLHDLVMSIVDDVTGEIAEQPLSADASRTLKVYDLWEKHRDATNPLLELLITGVWHDPEGTHDGLWMDTLQRLIDAGTAPIHSCTSGWDDARLFPALLAHTAMGMAAVRRGREELIIRLSTEVEGRGRMGTGELLPAAQLLHPNRVIDGSWVNAMPRWDGGTWRYPSSHLLKADIHQGFQDFIPLEHDYVQTFHGFEYRLGLIHQSQQEIPGAYRAVSGEYVGESSWSWNDPPVPLAEVEFRKAVERDRNDVWLDYLGGAGVSLDAALIAHREILKQYRRF</sequence>
<dbReference type="Gene3D" id="3.40.50.1220">
    <property type="entry name" value="TPP-binding domain"/>
    <property type="match status" value="1"/>
</dbReference>
<dbReference type="AlphaFoldDB" id="A0AAW4GC81"/>
<dbReference type="Proteomes" id="UP001195196">
    <property type="component" value="Unassembled WGS sequence"/>
</dbReference>
<evidence type="ECO:0000313" key="2">
    <source>
        <dbReference type="EMBL" id="MBM7280647.1"/>
    </source>
</evidence>
<dbReference type="RefSeq" id="WP_204719055.1">
    <property type="nucleotide sequence ID" value="NZ_JAFFGU010000031.1"/>
</dbReference>
<comment type="caution">
    <text evidence="2">The sequence shown here is derived from an EMBL/GenBank/DDBJ whole genome shotgun (WGS) entry which is preliminary data.</text>
</comment>
<evidence type="ECO:0000256" key="1">
    <source>
        <dbReference type="SAM" id="SignalP"/>
    </source>
</evidence>
<evidence type="ECO:0000313" key="3">
    <source>
        <dbReference type="Proteomes" id="UP001195196"/>
    </source>
</evidence>
<reference evidence="2" key="1">
    <citation type="submission" date="2021-02" db="EMBL/GenBank/DDBJ databases">
        <title>Taxonomy, biology and ecology of Rhodococcus bacteria occurring in California pistachio and other woody hosts as revealed by genome sequence analyses.</title>
        <authorList>
            <person name="Riely B."/>
            <person name="Gai Y."/>
        </authorList>
    </citation>
    <scope>NUCLEOTIDE SEQUENCE</scope>
    <source>
        <strain evidence="2">BP-295</strain>
    </source>
</reference>
<dbReference type="Pfam" id="PF13289">
    <property type="entry name" value="SIR2_2"/>
    <property type="match status" value="1"/>
</dbReference>
<feature type="signal peptide" evidence="1">
    <location>
        <begin position="1"/>
        <end position="19"/>
    </location>
</feature>
<dbReference type="SUPFAM" id="SSF52467">
    <property type="entry name" value="DHS-like NAD/FAD-binding domain"/>
    <property type="match status" value="1"/>
</dbReference>
<organism evidence="2 3">
    <name type="scientific">Gordonia rubripertincta</name>
    <name type="common">Rhodococcus corallinus</name>
    <dbReference type="NCBI Taxonomy" id="36822"/>
    <lineage>
        <taxon>Bacteria</taxon>
        <taxon>Bacillati</taxon>
        <taxon>Actinomycetota</taxon>
        <taxon>Actinomycetes</taxon>
        <taxon>Mycobacteriales</taxon>
        <taxon>Gordoniaceae</taxon>
        <taxon>Gordonia</taxon>
    </lineage>
</organism>
<proteinExistence type="predicted"/>
<feature type="chain" id="PRO_5043621594" evidence="1">
    <location>
        <begin position="20"/>
        <end position="598"/>
    </location>
</feature>
<keyword evidence="1" id="KW-0732">Signal</keyword>
<gene>
    <name evidence="2" type="ORF">JTZ10_23190</name>
</gene>